<comment type="caution">
    <text evidence="1">The sequence shown here is derived from an EMBL/GenBank/DDBJ whole genome shotgun (WGS) entry which is preliminary data.</text>
</comment>
<name>A0AAN9KNK8_CANGL</name>
<protein>
    <submittedName>
        <fullName evidence="1">Uncharacterized protein</fullName>
    </submittedName>
</protein>
<gene>
    <name evidence="1" type="ORF">VNO77_30195</name>
</gene>
<dbReference type="AlphaFoldDB" id="A0AAN9KNK8"/>
<evidence type="ECO:0000313" key="1">
    <source>
        <dbReference type="EMBL" id="KAK7320579.1"/>
    </source>
</evidence>
<organism evidence="1 2">
    <name type="scientific">Canavalia gladiata</name>
    <name type="common">Sword bean</name>
    <name type="synonym">Dolichos gladiatus</name>
    <dbReference type="NCBI Taxonomy" id="3824"/>
    <lineage>
        <taxon>Eukaryota</taxon>
        <taxon>Viridiplantae</taxon>
        <taxon>Streptophyta</taxon>
        <taxon>Embryophyta</taxon>
        <taxon>Tracheophyta</taxon>
        <taxon>Spermatophyta</taxon>
        <taxon>Magnoliopsida</taxon>
        <taxon>eudicotyledons</taxon>
        <taxon>Gunneridae</taxon>
        <taxon>Pentapetalae</taxon>
        <taxon>rosids</taxon>
        <taxon>fabids</taxon>
        <taxon>Fabales</taxon>
        <taxon>Fabaceae</taxon>
        <taxon>Papilionoideae</taxon>
        <taxon>50 kb inversion clade</taxon>
        <taxon>NPAAA clade</taxon>
        <taxon>indigoferoid/millettioid clade</taxon>
        <taxon>Phaseoleae</taxon>
        <taxon>Canavalia</taxon>
    </lineage>
</organism>
<evidence type="ECO:0000313" key="2">
    <source>
        <dbReference type="Proteomes" id="UP001367508"/>
    </source>
</evidence>
<sequence>MRYVYRYDDVTSRKKVRSIFLSRGVLGFHFRDPFGSDSSYNQILASIESMLRSHYQSLQSLGSERQPQDSEIAIP</sequence>
<reference evidence="1 2" key="1">
    <citation type="submission" date="2024-01" db="EMBL/GenBank/DDBJ databases">
        <title>The genomes of 5 underutilized Papilionoideae crops provide insights into root nodulation and disease resistanc.</title>
        <authorList>
            <person name="Jiang F."/>
        </authorList>
    </citation>
    <scope>NUCLEOTIDE SEQUENCE [LARGE SCALE GENOMIC DNA]</scope>
    <source>
        <strain evidence="1">LVBAO_FW01</strain>
        <tissue evidence="1">Leaves</tissue>
    </source>
</reference>
<proteinExistence type="predicted"/>
<dbReference type="Proteomes" id="UP001367508">
    <property type="component" value="Unassembled WGS sequence"/>
</dbReference>
<accession>A0AAN9KNK8</accession>
<keyword evidence="2" id="KW-1185">Reference proteome</keyword>
<dbReference type="EMBL" id="JAYMYQ010000007">
    <property type="protein sequence ID" value="KAK7320579.1"/>
    <property type="molecule type" value="Genomic_DNA"/>
</dbReference>